<protein>
    <submittedName>
        <fullName evidence="4">Nitroreductase family deazaflavin-dependent oxidoreductase</fullName>
    </submittedName>
</protein>
<name>A0A1X0A9L9_MYCAN</name>
<organism evidence="4 5">
    <name type="scientific">Mycobacterium angelicum</name>
    <dbReference type="NCBI Taxonomy" id="470074"/>
    <lineage>
        <taxon>Bacteria</taxon>
        <taxon>Bacillati</taxon>
        <taxon>Actinomycetota</taxon>
        <taxon>Actinomycetes</taxon>
        <taxon>Mycobacteriales</taxon>
        <taxon>Mycobacteriaceae</taxon>
        <taxon>Mycobacterium</taxon>
    </lineage>
</organism>
<dbReference type="PANTHER" id="PTHR39428">
    <property type="entry name" value="F420H(2)-DEPENDENT QUINONE REDUCTASE RV1261C"/>
    <property type="match status" value="1"/>
</dbReference>
<dbReference type="Pfam" id="PF04075">
    <property type="entry name" value="F420H2_quin_red"/>
    <property type="match status" value="1"/>
</dbReference>
<dbReference type="NCBIfam" id="TIGR00026">
    <property type="entry name" value="hi_GC_TIGR00026"/>
    <property type="match status" value="1"/>
</dbReference>
<dbReference type="AlphaFoldDB" id="A0A1X0A9L9"/>
<dbReference type="EMBL" id="MVHE01000001">
    <property type="protein sequence ID" value="ORA26376.1"/>
    <property type="molecule type" value="Genomic_DNA"/>
</dbReference>
<comment type="catalytic activity">
    <reaction evidence="3">
        <text>oxidized coenzyme F420-(gamma-L-Glu)(n) + a quinol + H(+) = reduced coenzyme F420-(gamma-L-Glu)(n) + a quinone</text>
        <dbReference type="Rhea" id="RHEA:39663"/>
        <dbReference type="Rhea" id="RHEA-COMP:12939"/>
        <dbReference type="Rhea" id="RHEA-COMP:14378"/>
        <dbReference type="ChEBI" id="CHEBI:15378"/>
        <dbReference type="ChEBI" id="CHEBI:24646"/>
        <dbReference type="ChEBI" id="CHEBI:132124"/>
        <dbReference type="ChEBI" id="CHEBI:133980"/>
        <dbReference type="ChEBI" id="CHEBI:139511"/>
    </reaction>
</comment>
<dbReference type="InterPro" id="IPR012349">
    <property type="entry name" value="Split_barrel_FMN-bd"/>
</dbReference>
<dbReference type="GO" id="GO:0016491">
    <property type="term" value="F:oxidoreductase activity"/>
    <property type="evidence" value="ECO:0007669"/>
    <property type="project" value="UniProtKB-KW"/>
</dbReference>
<dbReference type="Gene3D" id="2.30.110.10">
    <property type="entry name" value="Electron Transport, Fmn-binding Protein, Chain A"/>
    <property type="match status" value="1"/>
</dbReference>
<accession>A0A1X0A9L9</accession>
<keyword evidence="2" id="KW-0560">Oxidoreductase</keyword>
<evidence type="ECO:0000313" key="5">
    <source>
        <dbReference type="Proteomes" id="UP000192284"/>
    </source>
</evidence>
<sequence>MLYVLYVRSMRRLGHQLWFAKYVKHIASKLDRALIRLSRGRLSLMGPALTTMLLTTTGRKTGKRRTVPVFYVPDGQNLVAACENLGLETASSWPKNLFANPAADIDIAGSAKRYLARLATGDEIERNMPKLVEMWPAHDTYLKRGGARYVFVFEPVDAVIADTAVAG</sequence>
<dbReference type="RefSeq" id="WP_083111011.1">
    <property type="nucleotide sequence ID" value="NZ_JACKTS010000031.1"/>
</dbReference>
<evidence type="ECO:0000256" key="2">
    <source>
        <dbReference type="ARBA" id="ARBA00023002"/>
    </source>
</evidence>
<dbReference type="PANTHER" id="PTHR39428:SF3">
    <property type="entry name" value="DEAZAFLAVIN-DEPENDENT NITROREDUCTASE"/>
    <property type="match status" value="1"/>
</dbReference>
<gene>
    <name evidence="4" type="ORF">BST12_00375</name>
</gene>
<dbReference type="GO" id="GO:0070967">
    <property type="term" value="F:coenzyme F420 binding"/>
    <property type="evidence" value="ECO:0007669"/>
    <property type="project" value="TreeGrafter"/>
</dbReference>
<comment type="caution">
    <text evidence="4">The sequence shown here is derived from an EMBL/GenBank/DDBJ whole genome shotgun (WGS) entry which is preliminary data.</text>
</comment>
<dbReference type="InterPro" id="IPR004378">
    <property type="entry name" value="F420H2_quin_Rdtase"/>
</dbReference>
<reference evidence="4 5" key="1">
    <citation type="submission" date="2017-02" db="EMBL/GenBank/DDBJ databases">
        <title>The new phylogeny of genus Mycobacterium.</title>
        <authorList>
            <person name="Tortoli E."/>
            <person name="Trovato A."/>
            <person name="Cirillo D.M."/>
        </authorList>
    </citation>
    <scope>NUCLEOTIDE SEQUENCE [LARGE SCALE GENOMIC DNA]</scope>
    <source>
        <strain evidence="4 5">DSM 45057</strain>
    </source>
</reference>
<proteinExistence type="inferred from homology"/>
<dbReference type="Proteomes" id="UP000192284">
    <property type="component" value="Unassembled WGS sequence"/>
</dbReference>
<evidence type="ECO:0000256" key="1">
    <source>
        <dbReference type="ARBA" id="ARBA00008710"/>
    </source>
</evidence>
<keyword evidence="5" id="KW-1185">Reference proteome</keyword>
<comment type="similarity">
    <text evidence="1">Belongs to the F420H(2)-dependent quinone reductase family.</text>
</comment>
<evidence type="ECO:0000313" key="4">
    <source>
        <dbReference type="EMBL" id="ORA26376.1"/>
    </source>
</evidence>
<evidence type="ECO:0000256" key="3">
    <source>
        <dbReference type="ARBA" id="ARBA00049106"/>
    </source>
</evidence>
<dbReference type="GO" id="GO:0005886">
    <property type="term" value="C:plasma membrane"/>
    <property type="evidence" value="ECO:0007669"/>
    <property type="project" value="TreeGrafter"/>
</dbReference>